<evidence type="ECO:0000256" key="3">
    <source>
        <dbReference type="ARBA" id="ARBA00012954"/>
    </source>
</evidence>
<dbReference type="Pfam" id="PF03720">
    <property type="entry name" value="UDPG_MGDP_dh_C"/>
    <property type="match status" value="1"/>
</dbReference>
<dbReference type="NCBIfam" id="TIGR03026">
    <property type="entry name" value="NDP-sugDHase"/>
    <property type="match status" value="1"/>
</dbReference>
<evidence type="ECO:0000256" key="7">
    <source>
        <dbReference type="ARBA" id="ARBA00047473"/>
    </source>
</evidence>
<keyword evidence="6 8" id="KW-0520">NAD</keyword>
<accession>A0ABV9N6G4</accession>
<dbReference type="InterPro" id="IPR036220">
    <property type="entry name" value="UDP-Glc/GDP-Man_DH_C_sf"/>
</dbReference>
<dbReference type="PANTHER" id="PTHR43750">
    <property type="entry name" value="UDP-GLUCOSE 6-DEHYDROGENASE TUAD"/>
    <property type="match status" value="1"/>
</dbReference>
<dbReference type="Gene3D" id="3.40.50.720">
    <property type="entry name" value="NAD(P)-binding Rossmann-like Domain"/>
    <property type="match status" value="2"/>
</dbReference>
<name>A0ABV9N6G4_9FLAO</name>
<dbReference type="GO" id="GO:0016491">
    <property type="term" value="F:oxidoreductase activity"/>
    <property type="evidence" value="ECO:0007669"/>
    <property type="project" value="UniProtKB-KW"/>
</dbReference>
<comment type="caution">
    <text evidence="10">The sequence shown here is derived from an EMBL/GenBank/DDBJ whole genome shotgun (WGS) entry which is preliminary data.</text>
</comment>
<dbReference type="SUPFAM" id="SSF52413">
    <property type="entry name" value="UDP-glucose/GDP-mannose dehydrogenase C-terminal domain"/>
    <property type="match status" value="1"/>
</dbReference>
<comment type="catalytic activity">
    <reaction evidence="7 8">
        <text>UDP-alpha-D-glucose + 2 NAD(+) + H2O = UDP-alpha-D-glucuronate + 2 NADH + 3 H(+)</text>
        <dbReference type="Rhea" id="RHEA:23596"/>
        <dbReference type="ChEBI" id="CHEBI:15377"/>
        <dbReference type="ChEBI" id="CHEBI:15378"/>
        <dbReference type="ChEBI" id="CHEBI:57540"/>
        <dbReference type="ChEBI" id="CHEBI:57945"/>
        <dbReference type="ChEBI" id="CHEBI:58052"/>
        <dbReference type="ChEBI" id="CHEBI:58885"/>
        <dbReference type="EC" id="1.1.1.22"/>
    </reaction>
</comment>
<evidence type="ECO:0000256" key="2">
    <source>
        <dbReference type="ARBA" id="ARBA00006601"/>
    </source>
</evidence>
<proteinExistence type="inferred from homology"/>
<evidence type="ECO:0000259" key="9">
    <source>
        <dbReference type="SMART" id="SM00984"/>
    </source>
</evidence>
<evidence type="ECO:0000256" key="8">
    <source>
        <dbReference type="PIRNR" id="PIRNR000124"/>
    </source>
</evidence>
<dbReference type="SUPFAM" id="SSF51735">
    <property type="entry name" value="NAD(P)-binding Rossmann-fold domains"/>
    <property type="match status" value="1"/>
</dbReference>
<dbReference type="SUPFAM" id="SSF48179">
    <property type="entry name" value="6-phosphogluconate dehydrogenase C-terminal domain-like"/>
    <property type="match status" value="1"/>
</dbReference>
<comment type="pathway">
    <text evidence="1">Nucleotide-sugar biosynthesis; UDP-alpha-D-glucuronate biosynthesis; UDP-alpha-D-glucuronate from UDP-alpha-D-glucose: step 1/1.</text>
</comment>
<sequence>MKISVIGTGYVGLVTGTCLAETGNEVLCIDIDESKVKLMQQGKVPIYEPHLDVLFERNIKANRLRFSTNLEDGLNHGDIIFLALPTPDGGDGSADLSYVLETSKQIGKLIKSYKVIVDKSTVPVGTAERVKEVITAETNIEHDVVSNPEFLREGFAVDDFLKPERIVIGSSSERATNLMKKLYKPFVRSGNPIIVMDEKSAELTKYAANAFLATKITFMNEIANFCELVGADVDKVRAGVGSDSRIGKRFLFPGIGYGGSCFPKDVKALHKSGKDLGFNFNLLDAVIKVNELQRKILIPRIDNFFNQQLKDKTIAVWGLSFKPETDDIREAPALYMIDELLSKGVKLRVFDPEAMDNVKLKYGNKLYYATNMYDAVNNVDALIISTEWSIFRTPNFSKLKENMNQTVIFDGRNLYDIDDMINEGFYYSSIGRNIVQ</sequence>
<dbReference type="PIRSF" id="PIRSF000124">
    <property type="entry name" value="UDPglc_GDPman_dh"/>
    <property type="match status" value="1"/>
</dbReference>
<keyword evidence="11" id="KW-1185">Reference proteome</keyword>
<dbReference type="Pfam" id="PF03721">
    <property type="entry name" value="UDPG_MGDP_dh_N"/>
    <property type="match status" value="1"/>
</dbReference>
<dbReference type="PANTHER" id="PTHR43750:SF3">
    <property type="entry name" value="UDP-GLUCOSE 6-DEHYDROGENASE TUAD"/>
    <property type="match status" value="1"/>
</dbReference>
<dbReference type="InterPro" id="IPR036291">
    <property type="entry name" value="NAD(P)-bd_dom_sf"/>
</dbReference>
<dbReference type="Gene3D" id="1.20.5.100">
    <property type="entry name" value="Cytochrome c1, transmembrane anchor, C-terminal"/>
    <property type="match status" value="1"/>
</dbReference>
<gene>
    <name evidence="10" type="ORF">ACFO5O_11240</name>
</gene>
<dbReference type="InterPro" id="IPR028357">
    <property type="entry name" value="UDPglc_DH_bac"/>
</dbReference>
<dbReference type="InterPro" id="IPR001732">
    <property type="entry name" value="UDP-Glc/GDP-Man_DH_N"/>
</dbReference>
<dbReference type="Pfam" id="PF00984">
    <property type="entry name" value="UDPG_MGDP_dh"/>
    <property type="match status" value="1"/>
</dbReference>
<dbReference type="InterPro" id="IPR014026">
    <property type="entry name" value="UDP-Glc/GDP-Man_DH_dimer"/>
</dbReference>
<dbReference type="EMBL" id="JBHSGP010000014">
    <property type="protein sequence ID" value="MFC4722899.1"/>
    <property type="molecule type" value="Genomic_DNA"/>
</dbReference>
<evidence type="ECO:0000313" key="11">
    <source>
        <dbReference type="Proteomes" id="UP001595953"/>
    </source>
</evidence>
<keyword evidence="5 8" id="KW-0560">Oxidoreductase</keyword>
<dbReference type="PIRSF" id="PIRSF500134">
    <property type="entry name" value="UDPglc_DH_bac"/>
    <property type="match status" value="1"/>
</dbReference>
<dbReference type="EC" id="1.1.1.22" evidence="3 8"/>
<dbReference type="RefSeq" id="WP_387963801.1">
    <property type="nucleotide sequence ID" value="NZ_JBHSGP010000014.1"/>
</dbReference>
<reference evidence="11" key="1">
    <citation type="journal article" date="2019" name="Int. J. Syst. Evol. Microbiol.">
        <title>The Global Catalogue of Microorganisms (GCM) 10K type strain sequencing project: providing services to taxonomists for standard genome sequencing and annotation.</title>
        <authorList>
            <consortium name="The Broad Institute Genomics Platform"/>
            <consortium name="The Broad Institute Genome Sequencing Center for Infectious Disease"/>
            <person name="Wu L."/>
            <person name="Ma J."/>
        </authorList>
    </citation>
    <scope>NUCLEOTIDE SEQUENCE [LARGE SCALE GENOMIC DNA]</scope>
    <source>
        <strain evidence="11">CCUG 63682</strain>
    </source>
</reference>
<dbReference type="InterPro" id="IPR014027">
    <property type="entry name" value="UDP-Glc/GDP-Man_DH_C"/>
</dbReference>
<dbReference type="InterPro" id="IPR008927">
    <property type="entry name" value="6-PGluconate_DH-like_C_sf"/>
</dbReference>
<evidence type="ECO:0000256" key="5">
    <source>
        <dbReference type="ARBA" id="ARBA00023002"/>
    </source>
</evidence>
<evidence type="ECO:0000313" key="10">
    <source>
        <dbReference type="EMBL" id="MFC4722899.1"/>
    </source>
</evidence>
<dbReference type="InterPro" id="IPR017476">
    <property type="entry name" value="UDP-Glc/GDP-Man"/>
</dbReference>
<evidence type="ECO:0000256" key="1">
    <source>
        <dbReference type="ARBA" id="ARBA00004701"/>
    </source>
</evidence>
<dbReference type="Proteomes" id="UP001595953">
    <property type="component" value="Unassembled WGS sequence"/>
</dbReference>
<feature type="domain" description="UDP-glucose/GDP-mannose dehydrogenase C-terminal" evidence="9">
    <location>
        <begin position="315"/>
        <end position="417"/>
    </location>
</feature>
<dbReference type="SMART" id="SM00984">
    <property type="entry name" value="UDPG_MGDP_dh_C"/>
    <property type="match status" value="1"/>
</dbReference>
<protein>
    <recommendedName>
        <fullName evidence="4 8">UDP-glucose 6-dehydrogenase</fullName>
        <ecNumber evidence="3 8">1.1.1.22</ecNumber>
    </recommendedName>
</protein>
<comment type="similarity">
    <text evidence="2 8">Belongs to the UDP-glucose/GDP-mannose dehydrogenase family.</text>
</comment>
<evidence type="ECO:0000256" key="6">
    <source>
        <dbReference type="ARBA" id="ARBA00023027"/>
    </source>
</evidence>
<organism evidence="10 11">
    <name type="scientific">Geojedonia litorea</name>
    <dbReference type="NCBI Taxonomy" id="1268269"/>
    <lineage>
        <taxon>Bacteria</taxon>
        <taxon>Pseudomonadati</taxon>
        <taxon>Bacteroidota</taxon>
        <taxon>Flavobacteriia</taxon>
        <taxon>Flavobacteriales</taxon>
        <taxon>Flavobacteriaceae</taxon>
        <taxon>Geojedonia</taxon>
    </lineage>
</organism>
<evidence type="ECO:0000256" key="4">
    <source>
        <dbReference type="ARBA" id="ARBA00015132"/>
    </source>
</evidence>